<dbReference type="AlphaFoldDB" id="A0AAP0G9H5"/>
<keyword evidence="2" id="KW-1185">Reference proteome</keyword>
<comment type="caution">
    <text evidence="1">The sequence shown here is derived from an EMBL/GenBank/DDBJ whole genome shotgun (WGS) entry which is preliminary data.</text>
</comment>
<dbReference type="Proteomes" id="UP001418222">
    <property type="component" value="Unassembled WGS sequence"/>
</dbReference>
<name>A0AAP0G9H5_9ASPA</name>
<proteinExistence type="predicted"/>
<dbReference type="EMBL" id="JBBWWQ010000005">
    <property type="protein sequence ID" value="KAK8946654.1"/>
    <property type="molecule type" value="Genomic_DNA"/>
</dbReference>
<evidence type="ECO:0000313" key="1">
    <source>
        <dbReference type="EMBL" id="KAK8946654.1"/>
    </source>
</evidence>
<sequence length="191" mass="21272">MVRNGITPPISASFSHCLLSSSAIFVNLKPTGAASFTHPASHHQQPTSIIHPRSLLLCSAGHLLHIHTYIFAMTEYASSANVTHENDLPATFESVDSYSNVPPDMRDYYYFAVLLSNLNHATTMEFSRSLFQTLSGFLHASPRHQTQASASQRWSKPVQRRAKHARARCSRAAFVRIQVGFARLCTGFDRL</sequence>
<accession>A0AAP0G9H5</accession>
<reference evidence="1 2" key="1">
    <citation type="journal article" date="2022" name="Nat. Plants">
        <title>Genomes of leafy and leafless Platanthera orchids illuminate the evolution of mycoheterotrophy.</title>
        <authorList>
            <person name="Li M.H."/>
            <person name="Liu K.W."/>
            <person name="Li Z."/>
            <person name="Lu H.C."/>
            <person name="Ye Q.L."/>
            <person name="Zhang D."/>
            <person name="Wang J.Y."/>
            <person name="Li Y.F."/>
            <person name="Zhong Z.M."/>
            <person name="Liu X."/>
            <person name="Yu X."/>
            <person name="Liu D.K."/>
            <person name="Tu X.D."/>
            <person name="Liu B."/>
            <person name="Hao Y."/>
            <person name="Liao X.Y."/>
            <person name="Jiang Y.T."/>
            <person name="Sun W.H."/>
            <person name="Chen J."/>
            <person name="Chen Y.Q."/>
            <person name="Ai Y."/>
            <person name="Zhai J.W."/>
            <person name="Wu S.S."/>
            <person name="Zhou Z."/>
            <person name="Hsiao Y.Y."/>
            <person name="Wu W.L."/>
            <person name="Chen Y.Y."/>
            <person name="Lin Y.F."/>
            <person name="Hsu J.L."/>
            <person name="Li C.Y."/>
            <person name="Wang Z.W."/>
            <person name="Zhao X."/>
            <person name="Zhong W.Y."/>
            <person name="Ma X.K."/>
            <person name="Ma L."/>
            <person name="Huang J."/>
            <person name="Chen G.Z."/>
            <person name="Huang M.Z."/>
            <person name="Huang L."/>
            <person name="Peng D.H."/>
            <person name="Luo Y.B."/>
            <person name="Zou S.Q."/>
            <person name="Chen S.P."/>
            <person name="Lan S."/>
            <person name="Tsai W.C."/>
            <person name="Van de Peer Y."/>
            <person name="Liu Z.J."/>
        </authorList>
    </citation>
    <scope>NUCLEOTIDE SEQUENCE [LARGE SCALE GENOMIC DNA]</scope>
    <source>
        <strain evidence="1">Lor287</strain>
    </source>
</reference>
<organism evidence="1 2">
    <name type="scientific">Platanthera zijinensis</name>
    <dbReference type="NCBI Taxonomy" id="2320716"/>
    <lineage>
        <taxon>Eukaryota</taxon>
        <taxon>Viridiplantae</taxon>
        <taxon>Streptophyta</taxon>
        <taxon>Embryophyta</taxon>
        <taxon>Tracheophyta</taxon>
        <taxon>Spermatophyta</taxon>
        <taxon>Magnoliopsida</taxon>
        <taxon>Liliopsida</taxon>
        <taxon>Asparagales</taxon>
        <taxon>Orchidaceae</taxon>
        <taxon>Orchidoideae</taxon>
        <taxon>Orchideae</taxon>
        <taxon>Orchidinae</taxon>
        <taxon>Platanthera</taxon>
    </lineage>
</organism>
<evidence type="ECO:0000313" key="2">
    <source>
        <dbReference type="Proteomes" id="UP001418222"/>
    </source>
</evidence>
<gene>
    <name evidence="1" type="ORF">KSP39_PZI007024</name>
</gene>
<protein>
    <submittedName>
        <fullName evidence="1">Uncharacterized protein</fullName>
    </submittedName>
</protein>